<dbReference type="Proteomes" id="UP000192573">
    <property type="component" value="Unassembled WGS sequence"/>
</dbReference>
<gene>
    <name evidence="1" type="ORF">BZK42_27980</name>
</gene>
<dbReference type="RefSeq" id="WP_080861643.1">
    <property type="nucleotide sequence ID" value="NZ_CP077405.1"/>
</dbReference>
<dbReference type="EMBL" id="NAEW01000090">
    <property type="protein sequence ID" value="OQM38859.1"/>
    <property type="molecule type" value="Genomic_DNA"/>
</dbReference>
<comment type="caution">
    <text evidence="1">The sequence shown here is derived from an EMBL/GenBank/DDBJ whole genome shotgun (WGS) entry which is preliminary data.</text>
</comment>
<evidence type="ECO:0000313" key="1">
    <source>
        <dbReference type="EMBL" id="OQM38859.1"/>
    </source>
</evidence>
<dbReference type="AlphaFoldDB" id="A0A1V8NR16"/>
<evidence type="ECO:0000313" key="2">
    <source>
        <dbReference type="Proteomes" id="UP000192573"/>
    </source>
</evidence>
<reference evidence="1 2" key="1">
    <citation type="submission" date="2017-03" db="EMBL/GenBank/DDBJ databases">
        <authorList>
            <person name="Afonso C.L."/>
            <person name="Miller P.J."/>
            <person name="Scott M.A."/>
            <person name="Spackman E."/>
            <person name="Goraichik I."/>
            <person name="Dimitrov K.M."/>
            <person name="Suarez D.L."/>
            <person name="Swayne D.E."/>
        </authorList>
    </citation>
    <scope>NUCLEOTIDE SEQUENCE [LARGE SCALE GENOMIC DNA]</scope>
    <source>
        <strain evidence="1 2">ATCC 51113</strain>
    </source>
</reference>
<name>A0A1V8NR16_CITBR</name>
<protein>
    <submittedName>
        <fullName evidence="1">Uncharacterized protein</fullName>
    </submittedName>
</protein>
<accession>A0A1V8NR16</accession>
<organism evidence="1 2">
    <name type="scientific">Citrobacter braakii</name>
    <dbReference type="NCBI Taxonomy" id="57706"/>
    <lineage>
        <taxon>Bacteria</taxon>
        <taxon>Pseudomonadati</taxon>
        <taxon>Pseudomonadota</taxon>
        <taxon>Gammaproteobacteria</taxon>
        <taxon>Enterobacterales</taxon>
        <taxon>Enterobacteriaceae</taxon>
        <taxon>Citrobacter</taxon>
        <taxon>Citrobacter freundii complex</taxon>
    </lineage>
</organism>
<sequence>MNAAALLTNPLPAVVIGDDVWQQMVRYSPAPVCETERLQRLVYHAAKALTQARKCDSVVTFGYFCLPPDGSPDTPLWRDLQVTREPDRITVSMAR</sequence>
<proteinExistence type="predicted"/>